<evidence type="ECO:0000256" key="1">
    <source>
        <dbReference type="SAM" id="MobiDB-lite"/>
    </source>
</evidence>
<protein>
    <recommendedName>
        <fullName evidence="5">DUF3618 domain-containing protein</fullName>
    </recommendedName>
</protein>
<keyword evidence="2" id="KW-1133">Transmembrane helix</keyword>
<dbReference type="EMBL" id="JADKPN010000002">
    <property type="protein sequence ID" value="MBF4762680.1"/>
    <property type="molecule type" value="Genomic_DNA"/>
</dbReference>
<evidence type="ECO:0000256" key="2">
    <source>
        <dbReference type="SAM" id="Phobius"/>
    </source>
</evidence>
<dbReference type="Proteomes" id="UP000640489">
    <property type="component" value="Unassembled WGS sequence"/>
</dbReference>
<comment type="caution">
    <text evidence="3">The sequence shown here is derived from an EMBL/GenBank/DDBJ whole genome shotgun (WGS) entry which is preliminary data.</text>
</comment>
<gene>
    <name evidence="3" type="ORF">ISU07_06035</name>
</gene>
<reference evidence="3" key="1">
    <citation type="submission" date="2020-11" db="EMBL/GenBank/DDBJ databases">
        <title>Nocardioides sp. nov., isolated from Soil of Cynanchum wilfordii Hemsley rhizosphere.</title>
        <authorList>
            <person name="Lee J.-S."/>
            <person name="Suh M.K."/>
            <person name="Kim J.-S."/>
        </authorList>
    </citation>
    <scope>NUCLEOTIDE SEQUENCE</scope>
    <source>
        <strain evidence="3">KCTC 19275</strain>
    </source>
</reference>
<feature type="compositionally biased region" description="Basic and acidic residues" evidence="1">
    <location>
        <begin position="25"/>
        <end position="34"/>
    </location>
</feature>
<keyword evidence="2" id="KW-0812">Transmembrane</keyword>
<proteinExistence type="predicted"/>
<organism evidence="3 4">
    <name type="scientific">Nocardioides islandensis</name>
    <dbReference type="NCBI Taxonomy" id="433663"/>
    <lineage>
        <taxon>Bacteria</taxon>
        <taxon>Bacillati</taxon>
        <taxon>Actinomycetota</taxon>
        <taxon>Actinomycetes</taxon>
        <taxon>Propionibacteriales</taxon>
        <taxon>Nocardioidaceae</taxon>
        <taxon>Nocardioides</taxon>
    </lineage>
</organism>
<dbReference type="RefSeq" id="WP_194705882.1">
    <property type="nucleotide sequence ID" value="NZ_JADKPN010000002.1"/>
</dbReference>
<feature type="transmembrane region" description="Helical" evidence="2">
    <location>
        <begin position="59"/>
        <end position="80"/>
    </location>
</feature>
<dbReference type="AlphaFoldDB" id="A0A930VD63"/>
<sequence>MTLGPQARIAELRERLLAGRGPGASEKEIADNTRNRPLLTARPASPEEARRRAAGGHGWASALFGAAVALLTHAVVGRALGSRNPVRDPSAGRRHP</sequence>
<feature type="region of interest" description="Disordered" evidence="1">
    <location>
        <begin position="14"/>
        <end position="56"/>
    </location>
</feature>
<accession>A0A930VD63</accession>
<evidence type="ECO:0000313" key="4">
    <source>
        <dbReference type="Proteomes" id="UP000640489"/>
    </source>
</evidence>
<evidence type="ECO:0008006" key="5">
    <source>
        <dbReference type="Google" id="ProtNLM"/>
    </source>
</evidence>
<keyword evidence="2" id="KW-0472">Membrane</keyword>
<evidence type="ECO:0000313" key="3">
    <source>
        <dbReference type="EMBL" id="MBF4762680.1"/>
    </source>
</evidence>
<keyword evidence="4" id="KW-1185">Reference proteome</keyword>
<name>A0A930VD63_9ACTN</name>